<name>A0A9N9KF85_9GLOM</name>
<evidence type="ECO:0000313" key="1">
    <source>
        <dbReference type="EMBL" id="CAG8825349.1"/>
    </source>
</evidence>
<organism evidence="1 2">
    <name type="scientific">Cetraspora pellucida</name>
    <dbReference type="NCBI Taxonomy" id="1433469"/>
    <lineage>
        <taxon>Eukaryota</taxon>
        <taxon>Fungi</taxon>
        <taxon>Fungi incertae sedis</taxon>
        <taxon>Mucoromycota</taxon>
        <taxon>Glomeromycotina</taxon>
        <taxon>Glomeromycetes</taxon>
        <taxon>Diversisporales</taxon>
        <taxon>Gigasporaceae</taxon>
        <taxon>Cetraspora</taxon>
    </lineage>
</organism>
<keyword evidence="2" id="KW-1185">Reference proteome</keyword>
<dbReference type="AlphaFoldDB" id="A0A9N9KF85"/>
<reference evidence="1" key="1">
    <citation type="submission" date="2021-06" db="EMBL/GenBank/DDBJ databases">
        <authorList>
            <person name="Kallberg Y."/>
            <person name="Tangrot J."/>
            <person name="Rosling A."/>
        </authorList>
    </citation>
    <scope>NUCLEOTIDE SEQUENCE</scope>
    <source>
        <strain evidence="1">FL966</strain>
    </source>
</reference>
<comment type="caution">
    <text evidence="1">The sequence shown here is derived from an EMBL/GenBank/DDBJ whole genome shotgun (WGS) entry which is preliminary data.</text>
</comment>
<proteinExistence type="predicted"/>
<gene>
    <name evidence="1" type="ORF">CPELLU_LOCUS20088</name>
</gene>
<protein>
    <submittedName>
        <fullName evidence="1">24871_t:CDS:1</fullName>
    </submittedName>
</protein>
<evidence type="ECO:0000313" key="2">
    <source>
        <dbReference type="Proteomes" id="UP000789759"/>
    </source>
</evidence>
<dbReference type="EMBL" id="CAJVQA010055708">
    <property type="protein sequence ID" value="CAG8825349.1"/>
    <property type="molecule type" value="Genomic_DNA"/>
</dbReference>
<dbReference type="OrthoDB" id="2376497at2759"/>
<dbReference type="Proteomes" id="UP000789759">
    <property type="component" value="Unassembled WGS sequence"/>
</dbReference>
<sequence>MALETSNIDVDIDTSDQEVEEEVLKYVDKAYYRYITNILIYIIPSLVDQSIFNTNNSVINIRILGDGYIGNKDKTYKIEKTMDLLKSDSPSPGHLKTPLLPMIRLDWYMPDELHIILRIWNRLWELVIQEIKSENRYDDHIRMIISLEMKRISVTFRYWQNHNTQNWSHTPIIGGNKEKILHDFNFEVIFDKEQATLINCLWRDFYSLYRLMKEPNAVPILFIVK</sequence>
<accession>A0A9N9KF85</accession>
<feature type="non-terminal residue" evidence="1">
    <location>
        <position position="1"/>
    </location>
</feature>